<comment type="caution">
    <text evidence="1">The sequence shown here is derived from an EMBL/GenBank/DDBJ whole genome shotgun (WGS) entry which is preliminary data.</text>
</comment>
<sequence length="294" mass="33095">MCRSLAALKLSRTRHASTSRRTHAPRVDMSDSEFQICCAIQDWFSPPRPTHAAILNIVSGAVFLSFDHRYPSLSWTDLVVFRVSNASHDTQRHWQSAYYNRSRLSPLLLHLDQFIQSVHAIQDGIYVCLDPLRGRCLVLSNVFTPQASRSHCVVKFEQRELDMEECGVIPPFFTLTTASSSSEPLILCPNMQLPLAGLTVICLGLLLHAFNNRLSSAPGYISLCEGVPCAIPSYEEVERDILADQLESHIVDIRAMIDEYEELLRVARTLKLMIRSHTSEYVVSMGQPHNAAKD</sequence>
<gene>
    <name evidence="1" type="ORF">NM688_g7104</name>
</gene>
<protein>
    <submittedName>
        <fullName evidence="1">Uncharacterized protein</fullName>
    </submittedName>
</protein>
<proteinExistence type="predicted"/>
<dbReference type="EMBL" id="JANHOG010001591">
    <property type="protein sequence ID" value="KAJ3534644.1"/>
    <property type="molecule type" value="Genomic_DNA"/>
</dbReference>
<accession>A0ACC1S9A6</accession>
<keyword evidence="2" id="KW-1185">Reference proteome</keyword>
<evidence type="ECO:0000313" key="2">
    <source>
        <dbReference type="Proteomes" id="UP001148662"/>
    </source>
</evidence>
<dbReference type="Proteomes" id="UP001148662">
    <property type="component" value="Unassembled WGS sequence"/>
</dbReference>
<name>A0ACC1S9A6_9APHY</name>
<organism evidence="1 2">
    <name type="scientific">Phlebia brevispora</name>
    <dbReference type="NCBI Taxonomy" id="194682"/>
    <lineage>
        <taxon>Eukaryota</taxon>
        <taxon>Fungi</taxon>
        <taxon>Dikarya</taxon>
        <taxon>Basidiomycota</taxon>
        <taxon>Agaricomycotina</taxon>
        <taxon>Agaricomycetes</taxon>
        <taxon>Polyporales</taxon>
        <taxon>Meruliaceae</taxon>
        <taxon>Phlebia</taxon>
    </lineage>
</organism>
<evidence type="ECO:0000313" key="1">
    <source>
        <dbReference type="EMBL" id="KAJ3534644.1"/>
    </source>
</evidence>
<reference evidence="1" key="1">
    <citation type="submission" date="2022-07" db="EMBL/GenBank/DDBJ databases">
        <title>Genome Sequence of Phlebia brevispora.</title>
        <authorList>
            <person name="Buettner E."/>
        </authorList>
    </citation>
    <scope>NUCLEOTIDE SEQUENCE</scope>
    <source>
        <strain evidence="1">MPL23</strain>
    </source>
</reference>